<accession>A0ABP9VN56</accession>
<dbReference type="Proteomes" id="UP001416858">
    <property type="component" value="Unassembled WGS sequence"/>
</dbReference>
<keyword evidence="3" id="KW-0731">Sigma factor</keyword>
<dbReference type="InterPro" id="IPR014284">
    <property type="entry name" value="RNA_pol_sigma-70_dom"/>
</dbReference>
<proteinExistence type="inferred from homology"/>
<dbReference type="InterPro" id="IPR013324">
    <property type="entry name" value="RNA_pol_sigma_r3/r4-like"/>
</dbReference>
<evidence type="ECO:0000259" key="6">
    <source>
        <dbReference type="Pfam" id="PF04542"/>
    </source>
</evidence>
<evidence type="ECO:0000256" key="2">
    <source>
        <dbReference type="ARBA" id="ARBA00023015"/>
    </source>
</evidence>
<dbReference type="SUPFAM" id="SSF88946">
    <property type="entry name" value="Sigma2 domain of RNA polymerase sigma factors"/>
    <property type="match status" value="1"/>
</dbReference>
<keyword evidence="9" id="KW-1185">Reference proteome</keyword>
<dbReference type="Pfam" id="PF08281">
    <property type="entry name" value="Sigma70_r4_2"/>
    <property type="match status" value="1"/>
</dbReference>
<evidence type="ECO:0000259" key="7">
    <source>
        <dbReference type="Pfam" id="PF08281"/>
    </source>
</evidence>
<dbReference type="RefSeq" id="WP_345683551.1">
    <property type="nucleotide sequence ID" value="NZ_BAABRO010000003.1"/>
</dbReference>
<evidence type="ECO:0000256" key="4">
    <source>
        <dbReference type="ARBA" id="ARBA00023125"/>
    </source>
</evidence>
<dbReference type="SUPFAM" id="SSF88659">
    <property type="entry name" value="Sigma3 and sigma4 domains of RNA polymerase sigma factors"/>
    <property type="match status" value="1"/>
</dbReference>
<gene>
    <name evidence="8" type="ORF">Rcae01_02082</name>
</gene>
<dbReference type="PANTHER" id="PTHR43133:SF8">
    <property type="entry name" value="RNA POLYMERASE SIGMA FACTOR HI_1459-RELATED"/>
    <property type="match status" value="1"/>
</dbReference>
<feature type="domain" description="RNA polymerase sigma factor 70 region 4 type 2" evidence="7">
    <location>
        <begin position="103"/>
        <end position="152"/>
    </location>
</feature>
<dbReference type="Pfam" id="PF04542">
    <property type="entry name" value="Sigma70_r2"/>
    <property type="match status" value="1"/>
</dbReference>
<evidence type="ECO:0008006" key="10">
    <source>
        <dbReference type="Google" id="ProtNLM"/>
    </source>
</evidence>
<dbReference type="Gene3D" id="1.10.1740.10">
    <property type="match status" value="1"/>
</dbReference>
<dbReference type="EMBL" id="BAABRO010000003">
    <property type="protein sequence ID" value="GAA5506629.1"/>
    <property type="molecule type" value="Genomic_DNA"/>
</dbReference>
<dbReference type="PANTHER" id="PTHR43133">
    <property type="entry name" value="RNA POLYMERASE ECF-TYPE SIGMA FACTO"/>
    <property type="match status" value="1"/>
</dbReference>
<evidence type="ECO:0000256" key="3">
    <source>
        <dbReference type="ARBA" id="ARBA00023082"/>
    </source>
</evidence>
<name>A0ABP9VN56_9BACT</name>
<evidence type="ECO:0000256" key="1">
    <source>
        <dbReference type="ARBA" id="ARBA00010641"/>
    </source>
</evidence>
<keyword evidence="4" id="KW-0238">DNA-binding</keyword>
<organism evidence="8 9">
    <name type="scientific">Novipirellula caenicola</name>
    <dbReference type="NCBI Taxonomy" id="1536901"/>
    <lineage>
        <taxon>Bacteria</taxon>
        <taxon>Pseudomonadati</taxon>
        <taxon>Planctomycetota</taxon>
        <taxon>Planctomycetia</taxon>
        <taxon>Pirellulales</taxon>
        <taxon>Pirellulaceae</taxon>
        <taxon>Novipirellula</taxon>
    </lineage>
</organism>
<keyword evidence="5" id="KW-0804">Transcription</keyword>
<dbReference type="InterPro" id="IPR007627">
    <property type="entry name" value="RNA_pol_sigma70_r2"/>
</dbReference>
<evidence type="ECO:0000313" key="8">
    <source>
        <dbReference type="EMBL" id="GAA5506629.1"/>
    </source>
</evidence>
<comment type="caution">
    <text evidence="8">The sequence shown here is derived from an EMBL/GenBank/DDBJ whole genome shotgun (WGS) entry which is preliminary data.</text>
</comment>
<dbReference type="InterPro" id="IPR013249">
    <property type="entry name" value="RNA_pol_sigma70_r4_t2"/>
</dbReference>
<reference evidence="8 9" key="1">
    <citation type="submission" date="2024-02" db="EMBL/GenBank/DDBJ databases">
        <title>Rhodopirellula caenicola NBRC 110016.</title>
        <authorList>
            <person name="Ichikawa N."/>
            <person name="Katano-Makiyama Y."/>
            <person name="Hidaka K."/>
        </authorList>
    </citation>
    <scope>NUCLEOTIDE SEQUENCE [LARGE SCALE GENOMIC DNA]</scope>
    <source>
        <strain evidence="8 9">NBRC 110016</strain>
    </source>
</reference>
<dbReference type="Gene3D" id="1.10.10.10">
    <property type="entry name" value="Winged helix-like DNA-binding domain superfamily/Winged helix DNA-binding domain"/>
    <property type="match status" value="1"/>
</dbReference>
<comment type="similarity">
    <text evidence="1">Belongs to the sigma-70 factor family. ECF subfamily.</text>
</comment>
<evidence type="ECO:0000256" key="5">
    <source>
        <dbReference type="ARBA" id="ARBA00023163"/>
    </source>
</evidence>
<sequence length="173" mass="19786">MKPIDATYLQQLIDAQGAALKLYARQWSRAPEDAVQEALIELMKQTTLPNDPIAWLYTTVRRRAINMERADSRRRKHQTRAGQELESWFIPAENDDDDAVDCERMLGQLAEQDREIVVARIWGDLSFAQIANLVSLPLSTVHRRYQQALLTLKQSIDQTQNPEANDGSKQPQS</sequence>
<dbReference type="InterPro" id="IPR039425">
    <property type="entry name" value="RNA_pol_sigma-70-like"/>
</dbReference>
<feature type="domain" description="RNA polymerase sigma-70 region 2" evidence="6">
    <location>
        <begin position="28"/>
        <end position="73"/>
    </location>
</feature>
<protein>
    <recommendedName>
        <fullName evidence="10">ECF RNA polymerase sigma factor SigL</fullName>
    </recommendedName>
</protein>
<evidence type="ECO:0000313" key="9">
    <source>
        <dbReference type="Proteomes" id="UP001416858"/>
    </source>
</evidence>
<dbReference type="InterPro" id="IPR036388">
    <property type="entry name" value="WH-like_DNA-bd_sf"/>
</dbReference>
<dbReference type="NCBIfam" id="TIGR02937">
    <property type="entry name" value="sigma70-ECF"/>
    <property type="match status" value="1"/>
</dbReference>
<keyword evidence="2" id="KW-0805">Transcription regulation</keyword>
<dbReference type="InterPro" id="IPR013325">
    <property type="entry name" value="RNA_pol_sigma_r2"/>
</dbReference>